<dbReference type="AlphaFoldDB" id="A0A9N9NSW1"/>
<reference evidence="1" key="1">
    <citation type="submission" date="2021-06" db="EMBL/GenBank/DDBJ databases">
        <authorList>
            <person name="Kallberg Y."/>
            <person name="Tangrot J."/>
            <person name="Rosling A."/>
        </authorList>
    </citation>
    <scope>NUCLEOTIDE SEQUENCE</scope>
    <source>
        <strain evidence="1">FL130A</strain>
    </source>
</reference>
<comment type="caution">
    <text evidence="1">The sequence shown here is derived from an EMBL/GenBank/DDBJ whole genome shotgun (WGS) entry which is preliminary data.</text>
</comment>
<name>A0A9N9NSW1_9GLOM</name>
<dbReference type="EMBL" id="CAJVPS010050546">
    <property type="protein sequence ID" value="CAG8768030.1"/>
    <property type="molecule type" value="Genomic_DNA"/>
</dbReference>
<sequence>AQIIQQTITKICTKAQAHKATENQLADLFQISNSAIYSNYPSDILLGIIPEAQTTTINQLLKAA</sequence>
<evidence type="ECO:0000313" key="2">
    <source>
        <dbReference type="Proteomes" id="UP000789508"/>
    </source>
</evidence>
<organism evidence="1 2">
    <name type="scientific">Ambispora leptoticha</name>
    <dbReference type="NCBI Taxonomy" id="144679"/>
    <lineage>
        <taxon>Eukaryota</taxon>
        <taxon>Fungi</taxon>
        <taxon>Fungi incertae sedis</taxon>
        <taxon>Mucoromycota</taxon>
        <taxon>Glomeromycotina</taxon>
        <taxon>Glomeromycetes</taxon>
        <taxon>Archaeosporales</taxon>
        <taxon>Ambisporaceae</taxon>
        <taxon>Ambispora</taxon>
    </lineage>
</organism>
<evidence type="ECO:0000313" key="1">
    <source>
        <dbReference type="EMBL" id="CAG8768030.1"/>
    </source>
</evidence>
<keyword evidence="2" id="KW-1185">Reference proteome</keyword>
<protein>
    <submittedName>
        <fullName evidence="1">1443_t:CDS:1</fullName>
    </submittedName>
</protein>
<dbReference type="Proteomes" id="UP000789508">
    <property type="component" value="Unassembled WGS sequence"/>
</dbReference>
<feature type="non-terminal residue" evidence="1">
    <location>
        <position position="1"/>
    </location>
</feature>
<proteinExistence type="predicted"/>
<accession>A0A9N9NSW1</accession>
<gene>
    <name evidence="1" type="ORF">ALEPTO_LOCUS13987</name>
</gene>